<accession>A0A1Y2DNT6</accession>
<sequence length="347" mass="38749">MSMSTHSDEKGHSSRAGGDHRKATNSLAQAYCSSASSNVGLAWQAVTALPNWYRNLKATNPQSADRPDEIKTYRSRPSLSVRIFYPASYPQHGSSQKLPTLFTVHDNGHSSADNNEWNRYFANTHGCLVISLDYAKSLGDPLAPAYDLQTLFSELCADESIPINDRLSDEWDTSRTAILGFGTGANLALTFSQLEGIRRHSLCPAAAVSINGRFEYSDSGYADPNSEIFRDPPFNASIAAPENLPPYVCCIVARVDNWSHEAWNLVERISKQHVLQRERETSFEEMWDGGGLKWQTVPGLSNGFDHRRSLGENGPSVDENSFRSTESHTREYVDDLGRWLKQVVWRT</sequence>
<dbReference type="Gene3D" id="3.40.50.1820">
    <property type="entry name" value="alpha/beta hydrolase"/>
    <property type="match status" value="1"/>
</dbReference>
<dbReference type="SUPFAM" id="SSF53474">
    <property type="entry name" value="alpha/beta-Hydrolases"/>
    <property type="match status" value="1"/>
</dbReference>
<dbReference type="OrthoDB" id="408631at2759"/>
<proteinExistence type="predicted"/>
<reference evidence="2 3" key="1">
    <citation type="submission" date="2016-07" db="EMBL/GenBank/DDBJ databases">
        <title>Pervasive Adenine N6-methylation of Active Genes in Fungi.</title>
        <authorList>
            <consortium name="DOE Joint Genome Institute"/>
            <person name="Mondo S.J."/>
            <person name="Dannebaum R.O."/>
            <person name="Kuo R.C."/>
            <person name="Labutti K."/>
            <person name="Haridas S."/>
            <person name="Kuo A."/>
            <person name="Salamov A."/>
            <person name="Ahrendt S.R."/>
            <person name="Lipzen A."/>
            <person name="Sullivan W."/>
            <person name="Andreopoulos W.B."/>
            <person name="Clum A."/>
            <person name="Lindquist E."/>
            <person name="Daum C."/>
            <person name="Ramamoorthy G.K."/>
            <person name="Gryganskyi A."/>
            <person name="Culley D."/>
            <person name="Magnuson J.K."/>
            <person name="James T.Y."/>
            <person name="O'Malley M.A."/>
            <person name="Stajich J.E."/>
            <person name="Spatafora J.W."/>
            <person name="Visel A."/>
            <person name="Grigoriev I.V."/>
        </authorList>
    </citation>
    <scope>NUCLEOTIDE SEQUENCE [LARGE SCALE GENOMIC DNA]</scope>
    <source>
        <strain evidence="2 3">CBS 129021</strain>
    </source>
</reference>
<dbReference type="InterPro" id="IPR029058">
    <property type="entry name" value="AB_hydrolase_fold"/>
</dbReference>
<name>A0A1Y2DNT6_9PEZI</name>
<evidence type="ECO:0000313" key="3">
    <source>
        <dbReference type="Proteomes" id="UP000193689"/>
    </source>
</evidence>
<dbReference type="Proteomes" id="UP000193689">
    <property type="component" value="Unassembled WGS sequence"/>
</dbReference>
<evidence type="ECO:0000313" key="2">
    <source>
        <dbReference type="EMBL" id="ORY60824.1"/>
    </source>
</evidence>
<organism evidence="2 3">
    <name type="scientific">Pseudomassariella vexata</name>
    <dbReference type="NCBI Taxonomy" id="1141098"/>
    <lineage>
        <taxon>Eukaryota</taxon>
        <taxon>Fungi</taxon>
        <taxon>Dikarya</taxon>
        <taxon>Ascomycota</taxon>
        <taxon>Pezizomycotina</taxon>
        <taxon>Sordariomycetes</taxon>
        <taxon>Xylariomycetidae</taxon>
        <taxon>Amphisphaeriales</taxon>
        <taxon>Pseudomassariaceae</taxon>
        <taxon>Pseudomassariella</taxon>
    </lineage>
</organism>
<dbReference type="AlphaFoldDB" id="A0A1Y2DNT6"/>
<evidence type="ECO:0000256" key="1">
    <source>
        <dbReference type="SAM" id="MobiDB-lite"/>
    </source>
</evidence>
<dbReference type="RefSeq" id="XP_040713051.1">
    <property type="nucleotide sequence ID" value="XM_040865351.1"/>
</dbReference>
<dbReference type="STRING" id="1141098.A0A1Y2DNT6"/>
<keyword evidence="3" id="KW-1185">Reference proteome</keyword>
<dbReference type="EMBL" id="MCFJ01000011">
    <property type="protein sequence ID" value="ORY60824.1"/>
    <property type="molecule type" value="Genomic_DNA"/>
</dbReference>
<gene>
    <name evidence="2" type="ORF">BCR38DRAFT_526374</name>
</gene>
<comment type="caution">
    <text evidence="2">The sequence shown here is derived from an EMBL/GenBank/DDBJ whole genome shotgun (WGS) entry which is preliminary data.</text>
</comment>
<feature type="region of interest" description="Disordered" evidence="1">
    <location>
        <begin position="1"/>
        <end position="21"/>
    </location>
</feature>
<dbReference type="InParanoid" id="A0A1Y2DNT6"/>
<evidence type="ECO:0008006" key="4">
    <source>
        <dbReference type="Google" id="ProtNLM"/>
    </source>
</evidence>
<dbReference type="GeneID" id="63781563"/>
<protein>
    <recommendedName>
        <fullName evidence="4">Alpha/Beta hydrolase protein</fullName>
    </recommendedName>
</protein>